<feature type="transmembrane region" description="Helical" evidence="11">
    <location>
        <begin position="105"/>
        <end position="127"/>
    </location>
</feature>
<dbReference type="Proteomes" id="UP001150925">
    <property type="component" value="Unassembled WGS sequence"/>
</dbReference>
<evidence type="ECO:0000256" key="5">
    <source>
        <dbReference type="ARBA" id="ARBA00023053"/>
    </source>
</evidence>
<feature type="region of interest" description="Disordered" evidence="10">
    <location>
        <begin position="492"/>
        <end position="551"/>
    </location>
</feature>
<name>A0A9W8E2H3_9FUNG</name>
<dbReference type="PANTHER" id="PTHR10110:SF187">
    <property type="entry name" value="SODIUM_HYDROGEN EXCHANGER"/>
    <property type="match status" value="1"/>
</dbReference>
<feature type="domain" description="Cation/H+ exchanger transmembrane" evidence="12">
    <location>
        <begin position="26"/>
        <end position="424"/>
    </location>
</feature>
<evidence type="ECO:0000313" key="14">
    <source>
        <dbReference type="Proteomes" id="UP001150925"/>
    </source>
</evidence>
<keyword evidence="4 11" id="KW-1133">Transmembrane helix</keyword>
<feature type="transmembrane region" description="Helical" evidence="11">
    <location>
        <begin position="209"/>
        <end position="234"/>
    </location>
</feature>
<dbReference type="InterPro" id="IPR004709">
    <property type="entry name" value="NaH_exchanger"/>
</dbReference>
<evidence type="ECO:0000256" key="7">
    <source>
        <dbReference type="ARBA" id="ARBA00023136"/>
    </source>
</evidence>
<dbReference type="GO" id="GO:0000329">
    <property type="term" value="C:fungal-type vacuole membrane"/>
    <property type="evidence" value="ECO:0007669"/>
    <property type="project" value="TreeGrafter"/>
</dbReference>
<accession>A0A9W8E2H3</accession>
<feature type="compositionally biased region" description="Low complexity" evidence="10">
    <location>
        <begin position="533"/>
        <end position="545"/>
    </location>
</feature>
<evidence type="ECO:0000256" key="10">
    <source>
        <dbReference type="SAM" id="MobiDB-lite"/>
    </source>
</evidence>
<dbReference type="PANTHER" id="PTHR10110">
    <property type="entry name" value="SODIUM/HYDROGEN EXCHANGER"/>
    <property type="match status" value="1"/>
</dbReference>
<feature type="transmembrane region" description="Helical" evidence="11">
    <location>
        <begin position="45"/>
        <end position="64"/>
    </location>
</feature>
<feature type="transmembrane region" description="Helical" evidence="11">
    <location>
        <begin position="403"/>
        <end position="424"/>
    </location>
</feature>
<protein>
    <recommendedName>
        <fullName evidence="9">Sodium/hydrogen exchanger</fullName>
    </recommendedName>
</protein>
<dbReference type="EMBL" id="JANBPY010001159">
    <property type="protein sequence ID" value="KAJ1961315.1"/>
    <property type="molecule type" value="Genomic_DNA"/>
</dbReference>
<dbReference type="InterPro" id="IPR018422">
    <property type="entry name" value="Cation/H_exchanger_CPA1"/>
</dbReference>
<dbReference type="GO" id="GO:0005769">
    <property type="term" value="C:early endosome"/>
    <property type="evidence" value="ECO:0007669"/>
    <property type="project" value="TreeGrafter"/>
</dbReference>
<feature type="transmembrane region" description="Helical" evidence="11">
    <location>
        <begin position="12"/>
        <end position="33"/>
    </location>
</feature>
<feature type="transmembrane region" description="Helical" evidence="11">
    <location>
        <begin position="299"/>
        <end position="319"/>
    </location>
</feature>
<keyword evidence="8 9" id="KW-0739">Sodium transport</keyword>
<comment type="caution">
    <text evidence="13">The sequence shown here is derived from an EMBL/GenBank/DDBJ whole genome shotgun (WGS) entry which is preliminary data.</text>
</comment>
<feature type="region of interest" description="Disordered" evidence="10">
    <location>
        <begin position="564"/>
        <end position="617"/>
    </location>
</feature>
<dbReference type="GO" id="GO:0007035">
    <property type="term" value="P:vacuolar acidification"/>
    <property type="evidence" value="ECO:0007669"/>
    <property type="project" value="TreeGrafter"/>
</dbReference>
<dbReference type="InterPro" id="IPR006153">
    <property type="entry name" value="Cation/H_exchanger_TM"/>
</dbReference>
<evidence type="ECO:0000256" key="9">
    <source>
        <dbReference type="RuleBase" id="RU003722"/>
    </source>
</evidence>
<evidence type="ECO:0000256" key="2">
    <source>
        <dbReference type="ARBA" id="ARBA00022448"/>
    </source>
</evidence>
<dbReference type="Gene3D" id="6.10.140.1330">
    <property type="match status" value="1"/>
</dbReference>
<evidence type="ECO:0000256" key="4">
    <source>
        <dbReference type="ARBA" id="ARBA00022989"/>
    </source>
</evidence>
<keyword evidence="3 9" id="KW-0812">Transmembrane</keyword>
<dbReference type="GO" id="GO:0015385">
    <property type="term" value="F:sodium:proton antiporter activity"/>
    <property type="evidence" value="ECO:0007669"/>
    <property type="project" value="InterPro"/>
</dbReference>
<evidence type="ECO:0000256" key="11">
    <source>
        <dbReference type="SAM" id="Phobius"/>
    </source>
</evidence>
<proteinExistence type="inferred from homology"/>
<feature type="compositionally biased region" description="Polar residues" evidence="10">
    <location>
        <begin position="586"/>
        <end position="596"/>
    </location>
</feature>
<organism evidence="13 14">
    <name type="scientific">Dispira parvispora</name>
    <dbReference type="NCBI Taxonomy" id="1520584"/>
    <lineage>
        <taxon>Eukaryota</taxon>
        <taxon>Fungi</taxon>
        <taxon>Fungi incertae sedis</taxon>
        <taxon>Zoopagomycota</taxon>
        <taxon>Kickxellomycotina</taxon>
        <taxon>Dimargaritomycetes</taxon>
        <taxon>Dimargaritales</taxon>
        <taxon>Dimargaritaceae</taxon>
        <taxon>Dispira</taxon>
    </lineage>
</organism>
<reference evidence="13" key="1">
    <citation type="submission" date="2022-07" db="EMBL/GenBank/DDBJ databases">
        <title>Phylogenomic reconstructions and comparative analyses of Kickxellomycotina fungi.</title>
        <authorList>
            <person name="Reynolds N.K."/>
            <person name="Stajich J.E."/>
            <person name="Barry K."/>
            <person name="Grigoriev I.V."/>
            <person name="Crous P."/>
            <person name="Smith M.E."/>
        </authorList>
    </citation>
    <scope>NUCLEOTIDE SEQUENCE</scope>
    <source>
        <strain evidence="13">RSA 1196</strain>
    </source>
</reference>
<comment type="subcellular location">
    <subcellularLocation>
        <location evidence="1">Membrane</location>
        <topology evidence="1">Multi-pass membrane protein</topology>
    </subcellularLocation>
</comment>
<gene>
    <name evidence="13" type="primary">NHX1</name>
    <name evidence="13" type="ORF">IWQ62_003909</name>
</gene>
<feature type="transmembrane region" description="Helical" evidence="11">
    <location>
        <begin position="139"/>
        <end position="161"/>
    </location>
</feature>
<evidence type="ECO:0000256" key="1">
    <source>
        <dbReference type="ARBA" id="ARBA00004141"/>
    </source>
</evidence>
<keyword evidence="7 11" id="KW-0472">Membrane</keyword>
<evidence type="ECO:0000256" key="8">
    <source>
        <dbReference type="ARBA" id="ARBA00023201"/>
    </source>
</evidence>
<feature type="transmembrane region" description="Helical" evidence="11">
    <location>
        <begin position="331"/>
        <end position="353"/>
    </location>
</feature>
<feature type="transmembrane region" description="Helical" evidence="11">
    <location>
        <begin position="76"/>
        <end position="93"/>
    </location>
</feature>
<evidence type="ECO:0000259" key="12">
    <source>
        <dbReference type="Pfam" id="PF00999"/>
    </source>
</evidence>
<keyword evidence="2 9" id="KW-0813">Transport</keyword>
<evidence type="ECO:0000256" key="6">
    <source>
        <dbReference type="ARBA" id="ARBA00023065"/>
    </source>
</evidence>
<sequence length="617" mass="67655">MASDEEEKELYSSWALFLLVSLTICSLLLSYFLQRRRIQVIHESVVSMVAGMAVGLIIRVANLYHIRDMVTFDHTYFFNLLLPPIILNCGYSLNKQHFFRSAVPVFTFAFGGTFISAMVIGLLAYVYSATGLEGVSLSFLESLMAGAILSSTDPVAVLAIFNQLKVDTKLYTIIFGESMLNDAVSIVLYEAYKRFRGHTLHISNLFQLVGLFLLVFTVSLVIGMLCGAVCALILKLTQVYRYRHLEICIITMVAYNTYFVSNALQMSGIVSLLFCGISIKHYAYDNMSPGTQHTLHDMFHVLAQLSENFIFIYLGIALFTNLEAIYKPVFIIYMILVILISRFVAVFPLSRLLNYVTTQVLGRPEKCISYEHQSMLFWAGLRGAVAFALAGDMPGHGGHVTRAMVLVVVVFSVVVFGGSTPTMIRLLNIPTGVSDVPHPSSVALLPEEGQWGRMSMDDDASEGWGTYHRAQSPVDGAPPVSATTIDSAPEMRTRLGRISGDEATTLSDSSGVMSKSTSSPGQDTSAVVTIEPSSSHSLPSLAKSLSNHDPGEWIQAMDSKFIKPLLTRPPPTSSTSSPAHPYLQQDVATTSIQSVPNYPPSQHPGESLPSDSYGRDT</sequence>
<dbReference type="GO" id="GO:0015386">
    <property type="term" value="F:potassium:proton antiporter activity"/>
    <property type="evidence" value="ECO:0007669"/>
    <property type="project" value="TreeGrafter"/>
</dbReference>
<evidence type="ECO:0000313" key="13">
    <source>
        <dbReference type="EMBL" id="KAJ1961315.1"/>
    </source>
</evidence>
<keyword evidence="14" id="KW-1185">Reference proteome</keyword>
<feature type="compositionally biased region" description="Polar residues" evidence="10">
    <location>
        <begin position="502"/>
        <end position="527"/>
    </location>
</feature>
<dbReference type="PRINTS" id="PR01084">
    <property type="entry name" value="NAHEXCHNGR"/>
</dbReference>
<feature type="transmembrane region" description="Helical" evidence="11">
    <location>
        <begin position="255"/>
        <end position="279"/>
    </location>
</feature>
<dbReference type="AlphaFoldDB" id="A0A9W8E2H3"/>
<dbReference type="NCBIfam" id="TIGR00840">
    <property type="entry name" value="b_cpa1"/>
    <property type="match status" value="1"/>
</dbReference>
<keyword evidence="9" id="KW-0050">Antiport</keyword>
<comment type="similarity">
    <text evidence="9">Belongs to the monovalent cation:proton antiporter 1 (CPA1) transporter (TC 2.A.36) family.</text>
</comment>
<keyword evidence="6 9" id="KW-0406">Ion transport</keyword>
<dbReference type="Pfam" id="PF00999">
    <property type="entry name" value="Na_H_Exchanger"/>
    <property type="match status" value="1"/>
</dbReference>
<keyword evidence="5" id="KW-0915">Sodium</keyword>
<dbReference type="GO" id="GO:0005770">
    <property type="term" value="C:late endosome"/>
    <property type="evidence" value="ECO:0007669"/>
    <property type="project" value="TreeGrafter"/>
</dbReference>
<feature type="transmembrane region" description="Helical" evidence="11">
    <location>
        <begin position="170"/>
        <end position="189"/>
    </location>
</feature>
<dbReference type="OrthoDB" id="196264at2759"/>
<evidence type="ECO:0000256" key="3">
    <source>
        <dbReference type="ARBA" id="ARBA00022692"/>
    </source>
</evidence>